<organism evidence="1 2">
    <name type="scientific">Lederbergia citri</name>
    <dbReference type="NCBI Taxonomy" id="2833580"/>
    <lineage>
        <taxon>Bacteria</taxon>
        <taxon>Bacillati</taxon>
        <taxon>Bacillota</taxon>
        <taxon>Bacilli</taxon>
        <taxon>Bacillales</taxon>
        <taxon>Bacillaceae</taxon>
        <taxon>Lederbergia</taxon>
    </lineage>
</organism>
<accession>A0A942TC14</accession>
<evidence type="ECO:0000313" key="2">
    <source>
        <dbReference type="Proteomes" id="UP000681414"/>
    </source>
</evidence>
<keyword evidence="2" id="KW-1185">Reference proteome</keyword>
<name>A0A942TC14_9BACI</name>
<dbReference type="Proteomes" id="UP000681414">
    <property type="component" value="Unassembled WGS sequence"/>
</dbReference>
<comment type="caution">
    <text evidence="1">The sequence shown here is derived from an EMBL/GenBank/DDBJ whole genome shotgun (WGS) entry which is preliminary data.</text>
</comment>
<dbReference type="PIRSF" id="PIRSF037692">
    <property type="entry name" value="UCP037692"/>
    <property type="match status" value="1"/>
</dbReference>
<dbReference type="RefSeq" id="WP_213122840.1">
    <property type="nucleotide sequence ID" value="NZ_JAGYPG010000001.1"/>
</dbReference>
<gene>
    <name evidence="1" type="ORF">KHA97_00450</name>
</gene>
<dbReference type="AlphaFoldDB" id="A0A942TC14"/>
<reference evidence="1 2" key="1">
    <citation type="submission" date="2021-05" db="EMBL/GenBank/DDBJ databases">
        <title>Novel Bacillus species.</title>
        <authorList>
            <person name="Liu G."/>
        </authorList>
    </citation>
    <scope>NUCLEOTIDE SEQUENCE [LARGE SCALE GENOMIC DNA]</scope>
    <source>
        <strain evidence="2">FJAT-49780</strain>
    </source>
</reference>
<evidence type="ECO:0000313" key="1">
    <source>
        <dbReference type="EMBL" id="MBS4193537.1"/>
    </source>
</evidence>
<dbReference type="InterPro" id="IPR017263">
    <property type="entry name" value="UCP037692"/>
</dbReference>
<dbReference type="Pfam" id="PF17277">
    <property type="entry name" value="DUF5342"/>
    <property type="match status" value="1"/>
</dbReference>
<dbReference type="EMBL" id="JAGYPG010000001">
    <property type="protein sequence ID" value="MBS4193537.1"/>
    <property type="molecule type" value="Genomic_DNA"/>
</dbReference>
<proteinExistence type="predicted"/>
<protein>
    <submittedName>
        <fullName evidence="1">DUF5342 family protein</fullName>
    </submittedName>
</protein>
<sequence length="72" mass="8735">MLQHFQIQSLYKENKLPGWLFSFYFGQQKFKGIYHPDGNIEWQSKSPDGVHLSVLEKQIHDLMIYHIYDHQR</sequence>